<dbReference type="CDD" id="cd13585">
    <property type="entry name" value="PBP2_TMBP_like"/>
    <property type="match status" value="1"/>
</dbReference>
<feature type="chain" id="PRO_5038871880" evidence="7">
    <location>
        <begin position="21"/>
        <end position="445"/>
    </location>
</feature>
<evidence type="ECO:0000256" key="4">
    <source>
        <dbReference type="ARBA" id="ARBA00023139"/>
    </source>
</evidence>
<feature type="signal peptide" evidence="7">
    <location>
        <begin position="1"/>
        <end position="20"/>
    </location>
</feature>
<dbReference type="OrthoDB" id="9768630at2"/>
<keyword evidence="4" id="KW-0564">Palmitate</keyword>
<dbReference type="Gene3D" id="3.40.190.10">
    <property type="entry name" value="Periplasmic binding protein-like II"/>
    <property type="match status" value="1"/>
</dbReference>
<keyword evidence="2 7" id="KW-0732">Signal</keyword>
<accession>A0A179T5Q9</accession>
<gene>
    <name evidence="8" type="ORF">A6K24_00555</name>
</gene>
<organism evidence="8 9">
    <name type="scientific">Metabacillus litoralis</name>
    <dbReference type="NCBI Taxonomy" id="152268"/>
    <lineage>
        <taxon>Bacteria</taxon>
        <taxon>Bacillati</taxon>
        <taxon>Bacillota</taxon>
        <taxon>Bacilli</taxon>
        <taxon>Bacillales</taxon>
        <taxon>Bacillaceae</taxon>
        <taxon>Metabacillus</taxon>
    </lineage>
</organism>
<comment type="caution">
    <text evidence="8">The sequence shown here is derived from an EMBL/GenBank/DDBJ whole genome shotgun (WGS) entry which is preliminary data.</text>
</comment>
<dbReference type="STRING" id="152268.A6K24_00555"/>
<dbReference type="Pfam" id="PF01547">
    <property type="entry name" value="SBP_bac_1"/>
    <property type="match status" value="1"/>
</dbReference>
<feature type="region of interest" description="Disordered" evidence="6">
    <location>
        <begin position="425"/>
        <end position="445"/>
    </location>
</feature>
<evidence type="ECO:0000256" key="1">
    <source>
        <dbReference type="ARBA" id="ARBA00022475"/>
    </source>
</evidence>
<proteinExistence type="predicted"/>
<evidence type="ECO:0000256" key="5">
    <source>
        <dbReference type="ARBA" id="ARBA00023288"/>
    </source>
</evidence>
<dbReference type="InterPro" id="IPR006059">
    <property type="entry name" value="SBP"/>
</dbReference>
<keyword evidence="9" id="KW-1185">Reference proteome</keyword>
<dbReference type="PANTHER" id="PTHR43649:SF33">
    <property type="entry name" value="POLYGALACTURONAN_RHAMNOGALACTURONAN-BINDING PROTEIN YTCQ"/>
    <property type="match status" value="1"/>
</dbReference>
<protein>
    <submittedName>
        <fullName evidence="8">Arabinose-binding protein</fullName>
    </submittedName>
</protein>
<evidence type="ECO:0000313" key="9">
    <source>
        <dbReference type="Proteomes" id="UP000078534"/>
    </source>
</evidence>
<dbReference type="PANTHER" id="PTHR43649">
    <property type="entry name" value="ARABINOSE-BINDING PROTEIN-RELATED"/>
    <property type="match status" value="1"/>
</dbReference>
<keyword evidence="1" id="KW-1003">Cell membrane</keyword>
<feature type="compositionally biased region" description="Polar residues" evidence="6">
    <location>
        <begin position="436"/>
        <end position="445"/>
    </location>
</feature>
<keyword evidence="5" id="KW-0449">Lipoprotein</keyword>
<keyword evidence="3" id="KW-0472">Membrane</keyword>
<evidence type="ECO:0000256" key="7">
    <source>
        <dbReference type="SAM" id="SignalP"/>
    </source>
</evidence>
<dbReference type="Proteomes" id="UP000078534">
    <property type="component" value="Unassembled WGS sequence"/>
</dbReference>
<reference evidence="9" key="1">
    <citation type="submission" date="2016-04" db="EMBL/GenBank/DDBJ databases">
        <authorList>
            <person name="Lyu Z."/>
            <person name="Lyu W."/>
        </authorList>
    </citation>
    <scope>NUCLEOTIDE SEQUENCE [LARGE SCALE GENOMIC DNA]</scope>
    <source>
        <strain evidence="9">C44</strain>
    </source>
</reference>
<evidence type="ECO:0000256" key="3">
    <source>
        <dbReference type="ARBA" id="ARBA00023136"/>
    </source>
</evidence>
<evidence type="ECO:0000256" key="6">
    <source>
        <dbReference type="SAM" id="MobiDB-lite"/>
    </source>
</evidence>
<dbReference type="PROSITE" id="PS51257">
    <property type="entry name" value="PROKAR_LIPOPROTEIN"/>
    <property type="match status" value="1"/>
</dbReference>
<dbReference type="AlphaFoldDB" id="A0A179T5Q9"/>
<evidence type="ECO:0000256" key="2">
    <source>
        <dbReference type="ARBA" id="ARBA00022729"/>
    </source>
</evidence>
<sequence length="445" mass="50153">MKMKSLLSILLGLSMCFLLVACKGGNSTSGEATESEVIGGDVEDATELKYWTFVELHMEFFKDAVPRWNELHPDKPIKLVAETFPYDQMHNNLLLALQSGKGAPDISDIEVGRFPNFLQGEPQLLPMNEYVEPEMDNFIESRLDIYSKDGKYYGMPTHVGATVMYYNKEIMDQAGVDIESIKTWDDYVEAGKKVVANTDAVMTTVHTGDATTFQQMISQQESDLFDADGNLTVDSEKNVNTLSLLNDMLYTHKIAELTPGGEPHAEEFYAFMNEGKAASISMPMWYMGRFTDYMPDLKGKMVIRPMPAWEEGGDRSVGIGGTGTVVTNQTEHAELAKEFLAFAKLSKEANIKLWTVLGFDPPRWDVWEDPAVREDNKFYQYFGNDIFDTLLEIKDEINGIKVTEHYPDVLTELNTNTLNNVLRQKSQSPEEALKQAQETVEANMQ</sequence>
<dbReference type="RefSeq" id="WP_066323897.1">
    <property type="nucleotide sequence ID" value="NZ_LWSG01000001.1"/>
</dbReference>
<evidence type="ECO:0000313" key="8">
    <source>
        <dbReference type="EMBL" id="OAS89091.1"/>
    </source>
</evidence>
<dbReference type="SUPFAM" id="SSF53850">
    <property type="entry name" value="Periplasmic binding protein-like II"/>
    <property type="match status" value="1"/>
</dbReference>
<name>A0A179T5Q9_9BACI</name>
<dbReference type="InterPro" id="IPR050490">
    <property type="entry name" value="Bact_solute-bd_prot1"/>
</dbReference>
<dbReference type="EMBL" id="LWSG01000001">
    <property type="protein sequence ID" value="OAS89091.1"/>
    <property type="molecule type" value="Genomic_DNA"/>
</dbReference>